<evidence type="ECO:0000259" key="2">
    <source>
        <dbReference type="Pfam" id="PF00857"/>
    </source>
</evidence>
<sequence>MSDLSIYERQGIGKPLGFGRKCAVLIIDFQIGFTREDAFGGFNINSAITATGKLLGHVRPLGMPIAHACFIAPEAPGGIGPFGEKIPSLLTLTADSPDVAFAPEVAPLSNEFIVRKQHASAFFGTALSSWLRANAVDTLLVTGCTTSGCVRASVIDASAHGLRPIIVEECVGDRAEEPHRANLFDMGKKYADVMPLDAVIAHLALADAA</sequence>
<reference evidence="3 4" key="1">
    <citation type="journal article" date="2014" name="Genome Announc.">
        <title>Complete Genome Sequence of the Model Rhizosphere Strain Azospirillum brasilense Az39, Successfully Applied in Agriculture.</title>
        <authorList>
            <person name="Rivera D."/>
            <person name="Revale S."/>
            <person name="Molina R."/>
            <person name="Gualpa J."/>
            <person name="Puente M."/>
            <person name="Maroniche G."/>
            <person name="Paris G."/>
            <person name="Baker D."/>
            <person name="Clavijo B."/>
            <person name="McLay K."/>
            <person name="Spaepen S."/>
            <person name="Perticari A."/>
            <person name="Vazquez M."/>
            <person name="Wisniewski-Dye F."/>
            <person name="Watkins C."/>
            <person name="Martinez-Abarca F."/>
            <person name="Vanderleyden J."/>
            <person name="Cassan F."/>
        </authorList>
    </citation>
    <scope>NUCLEOTIDE SEQUENCE [LARGE SCALE GENOMIC DNA]</scope>
    <source>
        <strain evidence="3 4">Az39</strain>
        <plasmid evidence="3">AbAZ39_p2</plasmid>
    </source>
</reference>
<dbReference type="Proteomes" id="UP000027186">
    <property type="component" value="Plasmid AbAZ39_p2"/>
</dbReference>
<dbReference type="EMBL" id="CP007795">
    <property type="protein sequence ID" value="AIB15478.1"/>
    <property type="molecule type" value="Genomic_DNA"/>
</dbReference>
<evidence type="ECO:0000313" key="4">
    <source>
        <dbReference type="Proteomes" id="UP000027186"/>
    </source>
</evidence>
<dbReference type="InterPro" id="IPR036380">
    <property type="entry name" value="Isochorismatase-like_sf"/>
</dbReference>
<dbReference type="PANTHER" id="PTHR43540">
    <property type="entry name" value="PEROXYUREIDOACRYLATE/UREIDOACRYLATE AMIDOHYDROLASE-RELATED"/>
    <property type="match status" value="1"/>
</dbReference>
<gene>
    <name evidence="3" type="ORF">ABAZ39_26770</name>
</gene>
<dbReference type="Pfam" id="PF00857">
    <property type="entry name" value="Isochorismatase"/>
    <property type="match status" value="1"/>
</dbReference>
<dbReference type="AlphaFoldDB" id="A0A060DWK6"/>
<organism evidence="3 4">
    <name type="scientific">Azospirillum argentinense</name>
    <dbReference type="NCBI Taxonomy" id="2970906"/>
    <lineage>
        <taxon>Bacteria</taxon>
        <taxon>Pseudomonadati</taxon>
        <taxon>Pseudomonadota</taxon>
        <taxon>Alphaproteobacteria</taxon>
        <taxon>Rhodospirillales</taxon>
        <taxon>Azospirillaceae</taxon>
        <taxon>Azospirillum</taxon>
    </lineage>
</organism>
<dbReference type="InterPro" id="IPR050272">
    <property type="entry name" value="Isochorismatase-like_hydrls"/>
</dbReference>
<dbReference type="Gene3D" id="3.40.50.850">
    <property type="entry name" value="Isochorismatase-like"/>
    <property type="match status" value="1"/>
</dbReference>
<evidence type="ECO:0000256" key="1">
    <source>
        <dbReference type="ARBA" id="ARBA00022801"/>
    </source>
</evidence>
<dbReference type="GO" id="GO:0016787">
    <property type="term" value="F:hydrolase activity"/>
    <property type="evidence" value="ECO:0007669"/>
    <property type="project" value="UniProtKB-KW"/>
</dbReference>
<geneLocation type="plasmid" evidence="3 4">
    <name>AbAZ39_p2</name>
</geneLocation>
<dbReference type="PANTHER" id="PTHR43540:SF1">
    <property type="entry name" value="ISOCHORISMATASE HYDROLASE"/>
    <property type="match status" value="1"/>
</dbReference>
<keyword evidence="1" id="KW-0378">Hydrolase</keyword>
<accession>A0A060DWK6</accession>
<dbReference type="KEGG" id="abq:ABAZ39_26770"/>
<evidence type="ECO:0000313" key="3">
    <source>
        <dbReference type="EMBL" id="AIB15478.1"/>
    </source>
</evidence>
<dbReference type="RefSeq" id="WP_040136989.1">
    <property type="nucleotide sequence ID" value="NZ_CP007795.1"/>
</dbReference>
<proteinExistence type="predicted"/>
<dbReference type="InterPro" id="IPR000868">
    <property type="entry name" value="Isochorismatase-like_dom"/>
</dbReference>
<dbReference type="SUPFAM" id="SSF52499">
    <property type="entry name" value="Isochorismatase-like hydrolases"/>
    <property type="match status" value="1"/>
</dbReference>
<keyword evidence="3" id="KW-0614">Plasmid</keyword>
<protein>
    <submittedName>
        <fullName evidence="3">N-carbamoylsarcosine amidase</fullName>
    </submittedName>
</protein>
<feature type="domain" description="Isochorismatase-like" evidence="2">
    <location>
        <begin position="22"/>
        <end position="195"/>
    </location>
</feature>
<name>A0A060DWK6_9PROT</name>